<organism evidence="1 3">
    <name type="scientific">Didymodactylos carnosus</name>
    <dbReference type="NCBI Taxonomy" id="1234261"/>
    <lineage>
        <taxon>Eukaryota</taxon>
        <taxon>Metazoa</taxon>
        <taxon>Spiralia</taxon>
        <taxon>Gnathifera</taxon>
        <taxon>Rotifera</taxon>
        <taxon>Eurotatoria</taxon>
        <taxon>Bdelloidea</taxon>
        <taxon>Philodinida</taxon>
        <taxon>Philodinidae</taxon>
        <taxon>Didymodactylos</taxon>
    </lineage>
</organism>
<name>A0A815ZES5_9BILA</name>
<dbReference type="AlphaFoldDB" id="A0A815ZES5"/>
<evidence type="ECO:0000313" key="1">
    <source>
        <dbReference type="EMBL" id="CAF1583135.1"/>
    </source>
</evidence>
<dbReference type="EMBL" id="CAJOBC010098004">
    <property type="protein sequence ID" value="CAF4451390.1"/>
    <property type="molecule type" value="Genomic_DNA"/>
</dbReference>
<accession>A0A815ZES5</accession>
<protein>
    <submittedName>
        <fullName evidence="1">Uncharacterized protein</fullName>
    </submittedName>
</protein>
<gene>
    <name evidence="1" type="ORF">GPM918_LOCUS41232</name>
    <name evidence="2" type="ORF">SRO942_LOCUS42259</name>
</gene>
<evidence type="ECO:0000313" key="2">
    <source>
        <dbReference type="EMBL" id="CAF4451390.1"/>
    </source>
</evidence>
<dbReference type="Proteomes" id="UP000663829">
    <property type="component" value="Unassembled WGS sequence"/>
</dbReference>
<proteinExistence type="predicted"/>
<dbReference type="EMBL" id="CAJNOQ010032009">
    <property type="protein sequence ID" value="CAF1583135.1"/>
    <property type="molecule type" value="Genomic_DNA"/>
</dbReference>
<dbReference type="Proteomes" id="UP000681722">
    <property type="component" value="Unassembled WGS sequence"/>
</dbReference>
<reference evidence="1" key="1">
    <citation type="submission" date="2021-02" db="EMBL/GenBank/DDBJ databases">
        <authorList>
            <person name="Nowell W R."/>
        </authorList>
    </citation>
    <scope>NUCLEOTIDE SEQUENCE</scope>
</reference>
<comment type="caution">
    <text evidence="1">The sequence shown here is derived from an EMBL/GenBank/DDBJ whole genome shotgun (WGS) entry which is preliminary data.</text>
</comment>
<evidence type="ECO:0000313" key="3">
    <source>
        <dbReference type="Proteomes" id="UP000663829"/>
    </source>
</evidence>
<keyword evidence="3" id="KW-1185">Reference proteome</keyword>
<sequence>MCNDNDKDYLPLTTTITTNILPNLIRLIVYFSDFIEFQDIQILFEKMPNLKYLTA</sequence>